<evidence type="ECO:0008006" key="3">
    <source>
        <dbReference type="Google" id="ProtNLM"/>
    </source>
</evidence>
<reference evidence="1 2" key="1">
    <citation type="submission" date="2019-07" db="EMBL/GenBank/DDBJ databases">
        <title>Cryptosporangium phraense sp. nov., isolated from plant litter.</title>
        <authorList>
            <person name="Suriyachadkun C."/>
        </authorList>
    </citation>
    <scope>NUCLEOTIDE SEQUENCE [LARGE SCALE GENOMIC DNA]</scope>
    <source>
        <strain evidence="1 2">A-T 5661</strain>
    </source>
</reference>
<dbReference type="Proteomes" id="UP000317982">
    <property type="component" value="Unassembled WGS sequence"/>
</dbReference>
<sequence>MLARLVADNQGLALVPTGRVPAVPGVTALPLHTPDVVHRTELLVPRARADSFAPLVRALAGGTLLR</sequence>
<comment type="caution">
    <text evidence="1">The sequence shown here is derived from an EMBL/GenBank/DDBJ whole genome shotgun (WGS) entry which is preliminary data.</text>
</comment>
<dbReference type="AlphaFoldDB" id="A0A545ATS7"/>
<protein>
    <recommendedName>
        <fullName evidence="3">LysR substrate-binding domain-containing protein</fullName>
    </recommendedName>
</protein>
<dbReference type="InParanoid" id="A0A545ATS7"/>
<accession>A0A545ATS7</accession>
<organism evidence="1 2">
    <name type="scientific">Cryptosporangium phraense</name>
    <dbReference type="NCBI Taxonomy" id="2593070"/>
    <lineage>
        <taxon>Bacteria</taxon>
        <taxon>Bacillati</taxon>
        <taxon>Actinomycetota</taxon>
        <taxon>Actinomycetes</taxon>
        <taxon>Cryptosporangiales</taxon>
        <taxon>Cryptosporangiaceae</taxon>
        <taxon>Cryptosporangium</taxon>
    </lineage>
</organism>
<keyword evidence="2" id="KW-1185">Reference proteome</keyword>
<dbReference type="RefSeq" id="WP_142705491.1">
    <property type="nucleotide sequence ID" value="NZ_VIRS01000010.1"/>
</dbReference>
<name>A0A545ATS7_9ACTN</name>
<dbReference type="EMBL" id="VIRS01000010">
    <property type="protein sequence ID" value="TQS44005.1"/>
    <property type="molecule type" value="Genomic_DNA"/>
</dbReference>
<evidence type="ECO:0000313" key="1">
    <source>
        <dbReference type="EMBL" id="TQS44005.1"/>
    </source>
</evidence>
<gene>
    <name evidence="1" type="ORF">FL583_16245</name>
</gene>
<proteinExistence type="predicted"/>
<dbReference type="OrthoDB" id="4131546at2"/>
<evidence type="ECO:0000313" key="2">
    <source>
        <dbReference type="Proteomes" id="UP000317982"/>
    </source>
</evidence>